<dbReference type="Proteomes" id="UP001059380">
    <property type="component" value="Chromosome"/>
</dbReference>
<dbReference type="Pfam" id="PF11706">
    <property type="entry name" value="zf-CGNR"/>
    <property type="match status" value="1"/>
</dbReference>
<dbReference type="Gene3D" id="1.10.3300.10">
    <property type="entry name" value="Jann2411-like domain"/>
    <property type="match status" value="1"/>
</dbReference>
<dbReference type="PANTHER" id="PTHR35525">
    <property type="entry name" value="BLL6575 PROTEIN"/>
    <property type="match status" value="1"/>
</dbReference>
<dbReference type="PANTHER" id="PTHR35525:SF3">
    <property type="entry name" value="BLL6575 PROTEIN"/>
    <property type="match status" value="1"/>
</dbReference>
<gene>
    <name evidence="2" type="ORF">MOP44_15750</name>
</gene>
<reference evidence="2" key="1">
    <citation type="submission" date="2021-04" db="EMBL/GenBank/DDBJ databases">
        <title>Phylogenetic analysis of Acidobacteriaceae.</title>
        <authorList>
            <person name="Qiu L."/>
            <person name="Zhang Q."/>
        </authorList>
    </citation>
    <scope>NUCLEOTIDE SEQUENCE</scope>
    <source>
        <strain evidence="2">DSM 25168</strain>
    </source>
</reference>
<proteinExistence type="predicted"/>
<dbReference type="Pfam" id="PF07336">
    <property type="entry name" value="ABATE"/>
    <property type="match status" value="1"/>
</dbReference>
<organism evidence="2 3">
    <name type="scientific">Occallatibacter riparius</name>
    <dbReference type="NCBI Taxonomy" id="1002689"/>
    <lineage>
        <taxon>Bacteria</taxon>
        <taxon>Pseudomonadati</taxon>
        <taxon>Acidobacteriota</taxon>
        <taxon>Terriglobia</taxon>
        <taxon>Terriglobales</taxon>
        <taxon>Acidobacteriaceae</taxon>
        <taxon>Occallatibacter</taxon>
    </lineage>
</organism>
<dbReference type="KEGG" id="orp:MOP44_15750"/>
<evidence type="ECO:0000259" key="1">
    <source>
        <dbReference type="Pfam" id="PF11706"/>
    </source>
</evidence>
<name>A0A9J7BZD5_9BACT</name>
<dbReference type="InterPro" id="IPR021005">
    <property type="entry name" value="Znf_CGNR"/>
</dbReference>
<feature type="domain" description="Zinc finger CGNR" evidence="1">
    <location>
        <begin position="124"/>
        <end position="166"/>
    </location>
</feature>
<accession>A0A9J7BZD5</accession>
<dbReference type="AlphaFoldDB" id="A0A9J7BZD5"/>
<evidence type="ECO:0000313" key="2">
    <source>
        <dbReference type="EMBL" id="UWZ87030.1"/>
    </source>
</evidence>
<evidence type="ECO:0000313" key="3">
    <source>
        <dbReference type="Proteomes" id="UP001059380"/>
    </source>
</evidence>
<keyword evidence="3" id="KW-1185">Reference proteome</keyword>
<protein>
    <submittedName>
        <fullName evidence="2">ABATE domain-containing protein</fullName>
    </submittedName>
</protein>
<dbReference type="InterPro" id="IPR010852">
    <property type="entry name" value="ABATE"/>
</dbReference>
<dbReference type="SUPFAM" id="SSF160904">
    <property type="entry name" value="Jann2411-like"/>
    <property type="match status" value="1"/>
</dbReference>
<dbReference type="InterPro" id="IPR023286">
    <property type="entry name" value="ABATE_dom_sf"/>
</dbReference>
<sequence>MSIGGEVQDLLQTDADVLGWLEKAGFPVSKAAMRKVPRSLLQDTRDLRENVRSLVEKRKAGRWGDPSVLNKFLRYAQSHPQLEWNDPRQPALARIRNQDRPGCILAPVAEAAAVLLSSADFSLVKRCEGEDCLLWFSDQTRSHHRRWCSTRICGNRYKVAAFRKRQQGRVS</sequence>
<dbReference type="EMBL" id="CP093313">
    <property type="protein sequence ID" value="UWZ87030.1"/>
    <property type="molecule type" value="Genomic_DNA"/>
</dbReference>